<protein>
    <recommendedName>
        <fullName evidence="5">Spermidine synthase</fullName>
    </recommendedName>
</protein>
<dbReference type="AlphaFoldDB" id="A0A219B6T9"/>
<dbReference type="NCBIfam" id="NF037959">
    <property type="entry name" value="MFS_SpdSyn"/>
    <property type="match status" value="1"/>
</dbReference>
<dbReference type="CDD" id="cd02440">
    <property type="entry name" value="AdoMet_MTases"/>
    <property type="match status" value="1"/>
</dbReference>
<feature type="transmembrane region" description="Helical" evidence="2">
    <location>
        <begin position="113"/>
        <end position="133"/>
    </location>
</feature>
<comment type="caution">
    <text evidence="3">The sequence shown here is derived from an EMBL/GenBank/DDBJ whole genome shotgun (WGS) entry which is preliminary data.</text>
</comment>
<keyword evidence="2" id="KW-0472">Membrane</keyword>
<dbReference type="InterPro" id="IPR029063">
    <property type="entry name" value="SAM-dependent_MTases_sf"/>
</dbReference>
<feature type="transmembrane region" description="Helical" evidence="2">
    <location>
        <begin position="186"/>
        <end position="207"/>
    </location>
</feature>
<sequence length="728" mass="78457">MTIEAESRSFGIIASGRPLFVFTIFLGSFLLFLVQPMFARLALPTLGGAPGVWSVALVFYQAALLAGYVYAHLLVKARGRWQPMVHLGLFVLAAATLPITLRGIGGYDELGPTFWLLGTLTVSIGPVFFVVAAQAPLLQHWYAHGRFTAGRDPYFLYAASNAGSLIALAAYPLFFEPYFTVEEQRLIWSAGFLLLAAATGLASRGLADTDDDSAEPARLAAPEDAHISIGTYAYWTALAAVPSGLMLSTTSFLTMDIVSVPLLWVIPLGLYLLSFIVAFSEGGAVFVRQARFAAPLLLIAIGSYSFKAEGVFAFLFAMAGLVLLFYVALALHGELARTRPAPTRLTSFYLTMSVGGVVGGLFPALVAPALFDWVWEHPILLVGAAALLPATPLLRPIARIFEGPSARLVEFAAIGLALLAALIGGLIPAVSGIMPFATILIALFLLGRRAAFAAVFAILLLQMGGFTLLTTSGEARIRSFFGTYAIEMDEGGSLRRLMHGTTLHGAQRIGDSALEPIGYYGPRSGPALLLNEAAADADIGIVGLGVGSLACYAKPGQDWTFYEIDPAVVDIALDTDRFTYLSSCTPNAEIVVGDARLRLEAEERAYDYLIVDAFSSDAIPQHLMTVEAFRLYRDRLAEDGVLIVHISNRYLDLAPVVSAIAGELGMEARLRDNQPEDEVYARSIYAVMSPDPARIEALDETGDWEVMPERDVAPWRDDFGSIVSVLRY</sequence>
<keyword evidence="4" id="KW-1185">Reference proteome</keyword>
<feature type="transmembrane region" description="Helical" evidence="2">
    <location>
        <begin position="257"/>
        <end position="278"/>
    </location>
</feature>
<evidence type="ECO:0000313" key="3">
    <source>
        <dbReference type="EMBL" id="OWV33509.1"/>
    </source>
</evidence>
<gene>
    <name evidence="3" type="ORF">B5C34_08580</name>
</gene>
<reference evidence="4" key="1">
    <citation type="submission" date="2017-05" db="EMBL/GenBank/DDBJ databases">
        <authorList>
            <person name="Lin X."/>
        </authorList>
    </citation>
    <scope>NUCLEOTIDE SEQUENCE [LARGE SCALE GENOMIC DNA]</scope>
    <source>
        <strain evidence="4">JLT2012</strain>
    </source>
</reference>
<feature type="transmembrane region" description="Helical" evidence="2">
    <location>
        <begin position="83"/>
        <end position="101"/>
    </location>
</feature>
<dbReference type="PANTHER" id="PTHR43317">
    <property type="entry name" value="THERMOSPERMINE SYNTHASE ACAULIS5"/>
    <property type="match status" value="1"/>
</dbReference>
<feature type="transmembrane region" description="Helical" evidence="2">
    <location>
        <begin position="450"/>
        <end position="469"/>
    </location>
</feature>
<keyword evidence="1" id="KW-0620">Polyamine biosynthesis</keyword>
<feature type="transmembrane region" description="Helical" evidence="2">
    <location>
        <begin position="51"/>
        <end position="71"/>
    </location>
</feature>
<dbReference type="PANTHER" id="PTHR43317:SF1">
    <property type="entry name" value="THERMOSPERMINE SYNTHASE ACAULIS5"/>
    <property type="match status" value="1"/>
</dbReference>
<proteinExistence type="predicted"/>
<evidence type="ECO:0000256" key="1">
    <source>
        <dbReference type="ARBA" id="ARBA00023115"/>
    </source>
</evidence>
<name>A0A219B6T9_9SPHN</name>
<feature type="transmembrane region" description="Helical" evidence="2">
    <location>
        <begin position="348"/>
        <end position="371"/>
    </location>
</feature>
<dbReference type="EMBL" id="NFZT01000001">
    <property type="protein sequence ID" value="OWV33509.1"/>
    <property type="molecule type" value="Genomic_DNA"/>
</dbReference>
<evidence type="ECO:0008006" key="5">
    <source>
        <dbReference type="Google" id="ProtNLM"/>
    </source>
</evidence>
<feature type="transmembrane region" description="Helical" evidence="2">
    <location>
        <begin position="415"/>
        <end position="444"/>
    </location>
</feature>
<feature type="transmembrane region" description="Helical" evidence="2">
    <location>
        <begin position="20"/>
        <end position="39"/>
    </location>
</feature>
<dbReference type="Gene3D" id="3.40.50.150">
    <property type="entry name" value="Vaccinia Virus protein VP39"/>
    <property type="match status" value="1"/>
</dbReference>
<dbReference type="GO" id="GO:0006596">
    <property type="term" value="P:polyamine biosynthetic process"/>
    <property type="evidence" value="ECO:0007669"/>
    <property type="project" value="UniProtKB-KW"/>
</dbReference>
<keyword evidence="2" id="KW-1133">Transmembrane helix</keyword>
<accession>A0A219B6T9</accession>
<evidence type="ECO:0000313" key="4">
    <source>
        <dbReference type="Proteomes" id="UP000198462"/>
    </source>
</evidence>
<feature type="transmembrane region" description="Helical" evidence="2">
    <location>
        <begin position="312"/>
        <end position="336"/>
    </location>
</feature>
<dbReference type="SUPFAM" id="SSF53335">
    <property type="entry name" value="S-adenosyl-L-methionine-dependent methyltransferases"/>
    <property type="match status" value="1"/>
</dbReference>
<dbReference type="RefSeq" id="WP_088712282.1">
    <property type="nucleotide sequence ID" value="NZ_NFZT01000001.1"/>
</dbReference>
<feature type="transmembrane region" description="Helical" evidence="2">
    <location>
        <begin position="290"/>
        <end position="306"/>
    </location>
</feature>
<organism evidence="3 4">
    <name type="scientific">Pacificimonas flava</name>
    <dbReference type="NCBI Taxonomy" id="1234595"/>
    <lineage>
        <taxon>Bacteria</taxon>
        <taxon>Pseudomonadati</taxon>
        <taxon>Pseudomonadota</taxon>
        <taxon>Alphaproteobacteria</taxon>
        <taxon>Sphingomonadales</taxon>
        <taxon>Sphingosinicellaceae</taxon>
        <taxon>Pacificimonas</taxon>
    </lineage>
</organism>
<feature type="transmembrane region" description="Helical" evidence="2">
    <location>
        <begin position="227"/>
        <end position="245"/>
    </location>
</feature>
<feature type="transmembrane region" description="Helical" evidence="2">
    <location>
        <begin position="154"/>
        <end position="174"/>
    </location>
</feature>
<keyword evidence="2" id="KW-0812">Transmembrane</keyword>
<dbReference type="OrthoDB" id="9761985at2"/>
<evidence type="ECO:0000256" key="2">
    <source>
        <dbReference type="SAM" id="Phobius"/>
    </source>
</evidence>
<dbReference type="Proteomes" id="UP000198462">
    <property type="component" value="Unassembled WGS sequence"/>
</dbReference>